<proteinExistence type="predicted"/>
<gene>
    <name evidence="3" type="ORF">CYFUS_002817</name>
</gene>
<protein>
    <recommendedName>
        <fullName evidence="5">Outer membrane beta-barrel domain-containing protein</fullName>
    </recommendedName>
</protein>
<feature type="region of interest" description="Disordered" evidence="1">
    <location>
        <begin position="24"/>
        <end position="79"/>
    </location>
</feature>
<dbReference type="NCBIfam" id="TIGR04565">
    <property type="entry name" value="OMP_myx_plus"/>
    <property type="match status" value="1"/>
</dbReference>
<name>A0A250J093_9BACT</name>
<dbReference type="KEGG" id="cfus:CYFUS_002817"/>
<reference evidence="3 4" key="1">
    <citation type="submission" date="2017-06" db="EMBL/GenBank/DDBJ databases">
        <title>Sequencing and comparative analysis of myxobacterial genomes.</title>
        <authorList>
            <person name="Rupp O."/>
            <person name="Goesmann A."/>
            <person name="Sogaard-Andersen L."/>
        </authorList>
    </citation>
    <scope>NUCLEOTIDE SEQUENCE [LARGE SCALE GENOMIC DNA]</scope>
    <source>
        <strain evidence="3 4">DSM 52655</strain>
    </source>
</reference>
<evidence type="ECO:0000313" key="4">
    <source>
        <dbReference type="Proteomes" id="UP000217257"/>
    </source>
</evidence>
<sequence length="276" mass="29961">MNRLQAVLLALFLAPAAPALAQNQEEGLGLDLSGDPQKPQQEETEAAAEPPAEEPPLPSPVAEAPPAEPLTPAERDVTLDDRVKSVQRKVYLKKNRFELAPFVTLSVNDPYYTKLGTAVRGAYYLADTLAIAARVSLMQVLPEDDVRIAKSTFQSRIFYSVPQWSAMGDVEWSPLYGKVAFLNDILHFDAYLVGGLGVVNTEAATDYAVGPLPAADLGIGMRFVARDFFAVNVALINTTYVDRPKFTSKGATQNLMTLNAGISIFFPLKSTGRDAE</sequence>
<keyword evidence="2" id="KW-0732">Signal</keyword>
<evidence type="ECO:0000256" key="1">
    <source>
        <dbReference type="SAM" id="MobiDB-lite"/>
    </source>
</evidence>
<feature type="signal peptide" evidence="2">
    <location>
        <begin position="1"/>
        <end position="21"/>
    </location>
</feature>
<organism evidence="3 4">
    <name type="scientific">Cystobacter fuscus</name>
    <dbReference type="NCBI Taxonomy" id="43"/>
    <lineage>
        <taxon>Bacteria</taxon>
        <taxon>Pseudomonadati</taxon>
        <taxon>Myxococcota</taxon>
        <taxon>Myxococcia</taxon>
        <taxon>Myxococcales</taxon>
        <taxon>Cystobacterineae</taxon>
        <taxon>Archangiaceae</taxon>
        <taxon>Cystobacter</taxon>
    </lineage>
</organism>
<feature type="chain" id="PRO_5012648344" description="Outer membrane beta-barrel domain-containing protein" evidence="2">
    <location>
        <begin position="22"/>
        <end position="276"/>
    </location>
</feature>
<evidence type="ECO:0008006" key="5">
    <source>
        <dbReference type="Google" id="ProtNLM"/>
    </source>
</evidence>
<evidence type="ECO:0000256" key="2">
    <source>
        <dbReference type="SAM" id="SignalP"/>
    </source>
</evidence>
<accession>A0A250J093</accession>
<dbReference type="RefSeq" id="WP_095985720.1">
    <property type="nucleotide sequence ID" value="NZ_CP022098.1"/>
</dbReference>
<dbReference type="AlphaFoldDB" id="A0A250J093"/>
<dbReference type="InterPro" id="IPR030820">
    <property type="entry name" value="OMP_myx_plus_Proteobacteria"/>
</dbReference>
<dbReference type="Proteomes" id="UP000217257">
    <property type="component" value="Chromosome"/>
</dbReference>
<evidence type="ECO:0000313" key="3">
    <source>
        <dbReference type="EMBL" id="ATB37395.1"/>
    </source>
</evidence>
<dbReference type="EMBL" id="CP022098">
    <property type="protein sequence ID" value="ATB37395.1"/>
    <property type="molecule type" value="Genomic_DNA"/>
</dbReference>